<keyword evidence="1" id="KW-0808">Transferase</keyword>
<dbReference type="InterPro" id="IPR007729">
    <property type="entry name" value="DGOK"/>
</dbReference>
<name>A0A6M5YC70_9BACT</name>
<dbReference type="Proteomes" id="UP000502756">
    <property type="component" value="Chromosome"/>
</dbReference>
<dbReference type="InterPro" id="IPR042258">
    <property type="entry name" value="DGOK_N"/>
</dbReference>
<dbReference type="CDD" id="cd24012">
    <property type="entry name" value="ASKHA_NBD_KDGal-kinase"/>
    <property type="match status" value="1"/>
</dbReference>
<protein>
    <submittedName>
        <fullName evidence="1">2-dehydro-3-deoxygalactonokinase</fullName>
    </submittedName>
</protein>
<dbReference type="AlphaFoldDB" id="A0A6M5YC70"/>
<reference evidence="1 2" key="1">
    <citation type="submission" date="2020-05" db="EMBL/GenBank/DDBJ databases">
        <title>Genome sequencing of Spirosoma sp. TS118.</title>
        <authorList>
            <person name="Lee J.-H."/>
            <person name="Jeong S."/>
            <person name="Zhao L."/>
            <person name="Jung J.-H."/>
            <person name="Kim M.-K."/>
            <person name="Lim S."/>
        </authorList>
    </citation>
    <scope>NUCLEOTIDE SEQUENCE [LARGE SCALE GENOMIC DNA]</scope>
    <source>
        <strain evidence="1 2">TS118</strain>
    </source>
</reference>
<dbReference type="InterPro" id="IPR042257">
    <property type="entry name" value="DGOK_C"/>
</dbReference>
<accession>A0A6M5YC70</accession>
<sequence>MTNYLLCCDWGTSLFRLQLLKLSDYQCVGEVFSPEGIADTFDAWQKTGETKGIAKKHFFRQQLKRQIDVLARKLSISLANIPVVISGMASSSIGMDEVPYATLPFAVNGSQSSVRHFEPQPDFPHEIMLISGVRSEKDVMRGEETQLIGLVTLFGLSGDGNREAIFIFPGTHSKHIYMQEGRLISFSTYMTGELFALMASHSILKDSVDRTHLTDFSEGNVRAFRLGVHQSVSTGILNGLFTIRTNQLFGKFTKTENAFFLSGLLIGSELNHLLAEERWPLVLCSGSRLAAFYKLAIDELKLSARTTFVPAELIDKAAGVGQVILFQNQALKVTAR</sequence>
<proteinExistence type="predicted"/>
<dbReference type="KEGG" id="stae:HNV11_16610"/>
<evidence type="ECO:0000313" key="1">
    <source>
        <dbReference type="EMBL" id="QJW90883.1"/>
    </source>
</evidence>
<evidence type="ECO:0000313" key="2">
    <source>
        <dbReference type="Proteomes" id="UP000502756"/>
    </source>
</evidence>
<dbReference type="GO" id="GO:0034194">
    <property type="term" value="P:D-galactonate catabolic process"/>
    <property type="evidence" value="ECO:0007669"/>
    <property type="project" value="InterPro"/>
</dbReference>
<dbReference type="EMBL" id="CP053435">
    <property type="protein sequence ID" value="QJW90883.1"/>
    <property type="molecule type" value="Genomic_DNA"/>
</dbReference>
<organism evidence="1 2">
    <name type="scientific">Spirosoma taeanense</name>
    <dbReference type="NCBI Taxonomy" id="2735870"/>
    <lineage>
        <taxon>Bacteria</taxon>
        <taxon>Pseudomonadati</taxon>
        <taxon>Bacteroidota</taxon>
        <taxon>Cytophagia</taxon>
        <taxon>Cytophagales</taxon>
        <taxon>Cytophagaceae</taxon>
        <taxon>Spirosoma</taxon>
    </lineage>
</organism>
<keyword evidence="2" id="KW-1185">Reference proteome</keyword>
<dbReference type="RefSeq" id="WP_171740728.1">
    <property type="nucleotide sequence ID" value="NZ_CP053435.1"/>
</dbReference>
<gene>
    <name evidence="1" type="ORF">HNV11_16610</name>
</gene>
<dbReference type="Gene3D" id="3.30.420.310">
    <property type="entry name" value="2-keto-3-deoxy-galactonokinase, C-terminal domain"/>
    <property type="match status" value="1"/>
</dbReference>
<dbReference type="Pfam" id="PF05035">
    <property type="entry name" value="DGOK"/>
    <property type="match status" value="1"/>
</dbReference>
<dbReference type="GO" id="GO:0008671">
    <property type="term" value="F:2-dehydro-3-deoxygalactonokinase activity"/>
    <property type="evidence" value="ECO:0007669"/>
    <property type="project" value="InterPro"/>
</dbReference>
<dbReference type="Gene3D" id="3.30.420.300">
    <property type="entry name" value="2-keto-3-deoxy-galactonokinase, substrate binding domain"/>
    <property type="match status" value="1"/>
</dbReference>
<keyword evidence="1" id="KW-0418">Kinase</keyword>